<dbReference type="EMBL" id="CAJHUC010000392">
    <property type="protein sequence ID" value="CAD7695815.1"/>
    <property type="molecule type" value="Genomic_DNA"/>
</dbReference>
<sequence>MTALCGSLKMSDARCGPNLCRGGAQRTMMPRRVKISLTPAVPPRRGSFSVGVHPLRYRFCKALIPKATGPGKDPSPDQGEGNSKEGLLDAEEDELRKGLLEFAIKIGGVGTIAVVLGFFLDIDPFANIHWSIPDITIGMWCVAPLLIYNSFVMLWNGGQTKNIGNLIIERIDSSASESEQQPVATLGPVKERSEMETLMSALLQYQQQAAIDNPSRELSPLVEGVIIVLVSLSAEMFYRAILLTVSGSWIRDRLYEGGAEDLLWGTGVPTDEAGLWFATFLFASFGVRGLIVRWQAVASFKSSMSEKFRKFPGGAVSGAAAKALRRASEVTKVATVIDAVDSVMNEASVAHT</sequence>
<keyword evidence="1" id="KW-1133">Transmembrane helix</keyword>
<gene>
    <name evidence="2" type="ORF">OSTQU699_LOCUS1176</name>
</gene>
<dbReference type="AlphaFoldDB" id="A0A8S1IQV7"/>
<feature type="transmembrane region" description="Helical" evidence="1">
    <location>
        <begin position="102"/>
        <end position="120"/>
    </location>
</feature>
<organism evidence="2 3">
    <name type="scientific">Ostreobium quekettii</name>
    <dbReference type="NCBI Taxonomy" id="121088"/>
    <lineage>
        <taxon>Eukaryota</taxon>
        <taxon>Viridiplantae</taxon>
        <taxon>Chlorophyta</taxon>
        <taxon>core chlorophytes</taxon>
        <taxon>Ulvophyceae</taxon>
        <taxon>TCBD clade</taxon>
        <taxon>Bryopsidales</taxon>
        <taxon>Ostreobineae</taxon>
        <taxon>Ostreobiaceae</taxon>
        <taxon>Ostreobium</taxon>
    </lineage>
</organism>
<protein>
    <submittedName>
        <fullName evidence="2">Uncharacterized protein</fullName>
    </submittedName>
</protein>
<dbReference type="Proteomes" id="UP000708148">
    <property type="component" value="Unassembled WGS sequence"/>
</dbReference>
<accession>A0A8S1IQV7</accession>
<feature type="transmembrane region" description="Helical" evidence="1">
    <location>
        <begin position="273"/>
        <end position="291"/>
    </location>
</feature>
<feature type="transmembrane region" description="Helical" evidence="1">
    <location>
        <begin position="135"/>
        <end position="155"/>
    </location>
</feature>
<keyword evidence="1" id="KW-0472">Membrane</keyword>
<dbReference type="OrthoDB" id="549472at2759"/>
<comment type="caution">
    <text evidence="2">The sequence shown here is derived from an EMBL/GenBank/DDBJ whole genome shotgun (WGS) entry which is preliminary data.</text>
</comment>
<evidence type="ECO:0000313" key="3">
    <source>
        <dbReference type="Proteomes" id="UP000708148"/>
    </source>
</evidence>
<evidence type="ECO:0000256" key="1">
    <source>
        <dbReference type="SAM" id="Phobius"/>
    </source>
</evidence>
<proteinExistence type="predicted"/>
<keyword evidence="3" id="KW-1185">Reference proteome</keyword>
<feature type="transmembrane region" description="Helical" evidence="1">
    <location>
        <begin position="221"/>
        <end position="241"/>
    </location>
</feature>
<evidence type="ECO:0000313" key="2">
    <source>
        <dbReference type="EMBL" id="CAD7695815.1"/>
    </source>
</evidence>
<name>A0A8S1IQV7_9CHLO</name>
<keyword evidence="1" id="KW-0812">Transmembrane</keyword>
<reference evidence="2" key="1">
    <citation type="submission" date="2020-12" db="EMBL/GenBank/DDBJ databases">
        <authorList>
            <person name="Iha C."/>
        </authorList>
    </citation>
    <scope>NUCLEOTIDE SEQUENCE</scope>
</reference>